<keyword evidence="7" id="KW-0479">Metal-binding</keyword>
<keyword evidence="12 16" id="KW-0472">Membrane</keyword>
<accession>A0A6J1HKG4</accession>
<feature type="region of interest" description="Disordered" evidence="15">
    <location>
        <begin position="150"/>
        <end position="170"/>
    </location>
</feature>
<dbReference type="SUPFAM" id="SSF57850">
    <property type="entry name" value="RING/U-box"/>
    <property type="match status" value="1"/>
</dbReference>
<dbReference type="PANTHER" id="PTHR46913">
    <property type="entry name" value="RING-H2 FINGER PROTEIN ATL16"/>
    <property type="match status" value="1"/>
</dbReference>
<dbReference type="AlphaFoldDB" id="A0A6J1HKG4"/>
<evidence type="ECO:0000256" key="1">
    <source>
        <dbReference type="ARBA" id="ARBA00000900"/>
    </source>
</evidence>
<evidence type="ECO:0000256" key="14">
    <source>
        <dbReference type="PROSITE-ProRule" id="PRU00175"/>
    </source>
</evidence>
<name>A0A6J1HKG4_CUCMO</name>
<dbReference type="Proteomes" id="UP000504609">
    <property type="component" value="Unplaced"/>
</dbReference>
<dbReference type="GO" id="GO:0016020">
    <property type="term" value="C:membrane"/>
    <property type="evidence" value="ECO:0007669"/>
    <property type="project" value="UniProtKB-SubCell"/>
</dbReference>
<feature type="transmembrane region" description="Helical" evidence="16">
    <location>
        <begin position="20"/>
        <end position="42"/>
    </location>
</feature>
<evidence type="ECO:0000259" key="17">
    <source>
        <dbReference type="PROSITE" id="PS50089"/>
    </source>
</evidence>
<evidence type="ECO:0000256" key="10">
    <source>
        <dbReference type="ARBA" id="ARBA00022833"/>
    </source>
</evidence>
<comment type="subcellular location">
    <subcellularLocation>
        <location evidence="2">Membrane</location>
        <topology evidence="2">Single-pass membrane protein</topology>
    </subcellularLocation>
</comment>
<evidence type="ECO:0000256" key="11">
    <source>
        <dbReference type="ARBA" id="ARBA00022989"/>
    </source>
</evidence>
<protein>
    <recommendedName>
        <fullName evidence="4">RING-type E3 ubiquitin transferase</fullName>
        <ecNumber evidence="4">2.3.2.27</ecNumber>
    </recommendedName>
</protein>
<evidence type="ECO:0000256" key="6">
    <source>
        <dbReference type="ARBA" id="ARBA00022692"/>
    </source>
</evidence>
<evidence type="ECO:0000313" key="18">
    <source>
        <dbReference type="Proteomes" id="UP000504609"/>
    </source>
</evidence>
<gene>
    <name evidence="19" type="primary">LOC111464366</name>
</gene>
<dbReference type="FunFam" id="3.30.40.10:FF:000475">
    <property type="entry name" value="RING-H2 finger protein ATL3"/>
    <property type="match status" value="1"/>
</dbReference>
<dbReference type="PROSITE" id="PS50089">
    <property type="entry name" value="ZF_RING_2"/>
    <property type="match status" value="1"/>
</dbReference>
<proteinExistence type="inferred from homology"/>
<evidence type="ECO:0000256" key="2">
    <source>
        <dbReference type="ARBA" id="ARBA00004167"/>
    </source>
</evidence>
<feature type="compositionally biased region" description="Low complexity" evidence="15">
    <location>
        <begin position="228"/>
        <end position="238"/>
    </location>
</feature>
<evidence type="ECO:0000313" key="19">
    <source>
        <dbReference type="RefSeq" id="XP_022964315.1"/>
    </source>
</evidence>
<dbReference type="SMART" id="SM00184">
    <property type="entry name" value="RING"/>
    <property type="match status" value="1"/>
</dbReference>
<dbReference type="Pfam" id="PF13639">
    <property type="entry name" value="zf-RING_2"/>
    <property type="match status" value="1"/>
</dbReference>
<dbReference type="RefSeq" id="XP_022964315.1">
    <property type="nucleotide sequence ID" value="XM_023108547.1"/>
</dbReference>
<dbReference type="GeneID" id="111464366"/>
<keyword evidence="6 16" id="KW-0812">Transmembrane</keyword>
<dbReference type="InterPro" id="IPR013083">
    <property type="entry name" value="Znf_RING/FYVE/PHD"/>
</dbReference>
<dbReference type="UniPathway" id="UPA00143"/>
<keyword evidence="5" id="KW-0808">Transferase</keyword>
<evidence type="ECO:0000256" key="3">
    <source>
        <dbReference type="ARBA" id="ARBA00004906"/>
    </source>
</evidence>
<keyword evidence="18" id="KW-1185">Reference proteome</keyword>
<sequence length="281" mass="30571">MEEHASGISKSFEGSLTMELMGKIMAAAIFILFLVIVFVLILQLYSRWLLSRIHESSSDSAVLRRSDQESDVATLTKGLDAAVLRLIPVVVFSPEDFKEGLECAVCLSELAQGEKVRLLPRCSHGFHVDCIDMWFKSNSTCPLCRDPVAPKPSIPTEMNSAEDLESGSSMESPIFPTNILFWGNQMQISSRGVCLEEAQTSSSSSSSSSSSNIRADGMVVIDIPNEPSSSSSGTSGRSAGEEMKSVVTSRLKTLKRLLSRERRIGNNLTSLNLEQAGRAQS</sequence>
<reference evidence="19" key="1">
    <citation type="submission" date="2025-08" db="UniProtKB">
        <authorList>
            <consortium name="RefSeq"/>
        </authorList>
    </citation>
    <scope>IDENTIFICATION</scope>
    <source>
        <tissue evidence="19">Young leaves</tissue>
    </source>
</reference>
<dbReference type="PANTHER" id="PTHR46913:SF1">
    <property type="entry name" value="RING-H2 FINGER PROTEIN ATL16"/>
    <property type="match status" value="1"/>
</dbReference>
<dbReference type="EC" id="2.3.2.27" evidence="4"/>
<evidence type="ECO:0000256" key="5">
    <source>
        <dbReference type="ARBA" id="ARBA00022679"/>
    </source>
</evidence>
<evidence type="ECO:0000256" key="4">
    <source>
        <dbReference type="ARBA" id="ARBA00012483"/>
    </source>
</evidence>
<dbReference type="GO" id="GO:0016567">
    <property type="term" value="P:protein ubiquitination"/>
    <property type="evidence" value="ECO:0007669"/>
    <property type="project" value="UniProtKB-UniPathway"/>
</dbReference>
<evidence type="ECO:0000256" key="16">
    <source>
        <dbReference type="SAM" id="Phobius"/>
    </source>
</evidence>
<feature type="region of interest" description="Disordered" evidence="15">
    <location>
        <begin position="221"/>
        <end position="246"/>
    </location>
</feature>
<keyword evidence="8 14" id="KW-0863">Zinc-finger</keyword>
<evidence type="ECO:0000256" key="13">
    <source>
        <dbReference type="ARBA" id="ARBA00024209"/>
    </source>
</evidence>
<evidence type="ECO:0000256" key="12">
    <source>
        <dbReference type="ARBA" id="ARBA00023136"/>
    </source>
</evidence>
<dbReference type="KEGG" id="cmos:111464366"/>
<dbReference type="GO" id="GO:0008270">
    <property type="term" value="F:zinc ion binding"/>
    <property type="evidence" value="ECO:0007669"/>
    <property type="project" value="UniProtKB-KW"/>
</dbReference>
<keyword evidence="9" id="KW-0833">Ubl conjugation pathway</keyword>
<comment type="similarity">
    <text evidence="13">Belongs to the RING-type zinc finger family. ATL subfamily.</text>
</comment>
<comment type="catalytic activity">
    <reaction evidence="1">
        <text>S-ubiquitinyl-[E2 ubiquitin-conjugating enzyme]-L-cysteine + [acceptor protein]-L-lysine = [E2 ubiquitin-conjugating enzyme]-L-cysteine + N(6)-ubiquitinyl-[acceptor protein]-L-lysine.</text>
        <dbReference type="EC" id="2.3.2.27"/>
    </reaction>
</comment>
<dbReference type="InterPro" id="IPR044600">
    <property type="entry name" value="ATL1/ATL16-like"/>
</dbReference>
<evidence type="ECO:0000256" key="8">
    <source>
        <dbReference type="ARBA" id="ARBA00022771"/>
    </source>
</evidence>
<organism evidence="18 19">
    <name type="scientific">Cucurbita moschata</name>
    <name type="common">Winter crookneck squash</name>
    <name type="synonym">Cucurbita pepo var. moschata</name>
    <dbReference type="NCBI Taxonomy" id="3662"/>
    <lineage>
        <taxon>Eukaryota</taxon>
        <taxon>Viridiplantae</taxon>
        <taxon>Streptophyta</taxon>
        <taxon>Embryophyta</taxon>
        <taxon>Tracheophyta</taxon>
        <taxon>Spermatophyta</taxon>
        <taxon>Magnoliopsida</taxon>
        <taxon>eudicotyledons</taxon>
        <taxon>Gunneridae</taxon>
        <taxon>Pentapetalae</taxon>
        <taxon>rosids</taxon>
        <taxon>fabids</taxon>
        <taxon>Cucurbitales</taxon>
        <taxon>Cucurbitaceae</taxon>
        <taxon>Cucurbiteae</taxon>
        <taxon>Cucurbita</taxon>
    </lineage>
</organism>
<comment type="pathway">
    <text evidence="3">Protein modification; protein ubiquitination.</text>
</comment>
<evidence type="ECO:0000256" key="15">
    <source>
        <dbReference type="SAM" id="MobiDB-lite"/>
    </source>
</evidence>
<keyword evidence="10" id="KW-0862">Zinc</keyword>
<dbReference type="Gene3D" id="3.30.40.10">
    <property type="entry name" value="Zinc/RING finger domain, C3HC4 (zinc finger)"/>
    <property type="match status" value="1"/>
</dbReference>
<keyword evidence="11 16" id="KW-1133">Transmembrane helix</keyword>
<evidence type="ECO:0000256" key="9">
    <source>
        <dbReference type="ARBA" id="ARBA00022786"/>
    </source>
</evidence>
<dbReference type="InterPro" id="IPR001841">
    <property type="entry name" value="Znf_RING"/>
</dbReference>
<evidence type="ECO:0000256" key="7">
    <source>
        <dbReference type="ARBA" id="ARBA00022723"/>
    </source>
</evidence>
<dbReference type="GO" id="GO:0061630">
    <property type="term" value="F:ubiquitin protein ligase activity"/>
    <property type="evidence" value="ECO:0007669"/>
    <property type="project" value="UniProtKB-EC"/>
</dbReference>
<dbReference type="CDD" id="cd16461">
    <property type="entry name" value="RING-H2_EL5-like"/>
    <property type="match status" value="1"/>
</dbReference>
<feature type="domain" description="RING-type" evidence="17">
    <location>
        <begin position="103"/>
        <end position="145"/>
    </location>
</feature>